<dbReference type="InterPro" id="IPR044246">
    <property type="entry name" value="ZFP3-like"/>
</dbReference>
<feature type="domain" description="C2H2-type" evidence="8">
    <location>
        <begin position="35"/>
        <end position="62"/>
    </location>
</feature>
<evidence type="ECO:0000256" key="7">
    <source>
        <dbReference type="SAM" id="MobiDB-lite"/>
    </source>
</evidence>
<organism evidence="9 10">
    <name type="scientific">Quillaja saponaria</name>
    <name type="common">Soap bark tree</name>
    <dbReference type="NCBI Taxonomy" id="32244"/>
    <lineage>
        <taxon>Eukaryota</taxon>
        <taxon>Viridiplantae</taxon>
        <taxon>Streptophyta</taxon>
        <taxon>Embryophyta</taxon>
        <taxon>Tracheophyta</taxon>
        <taxon>Spermatophyta</taxon>
        <taxon>Magnoliopsida</taxon>
        <taxon>eudicotyledons</taxon>
        <taxon>Gunneridae</taxon>
        <taxon>Pentapetalae</taxon>
        <taxon>rosids</taxon>
        <taxon>fabids</taxon>
        <taxon>Fabales</taxon>
        <taxon>Quillajaceae</taxon>
        <taxon>Quillaja</taxon>
    </lineage>
</organism>
<evidence type="ECO:0000256" key="1">
    <source>
        <dbReference type="ARBA" id="ARBA00004123"/>
    </source>
</evidence>
<dbReference type="Gene3D" id="3.30.160.60">
    <property type="entry name" value="Classic Zinc Finger"/>
    <property type="match status" value="1"/>
</dbReference>
<comment type="caution">
    <text evidence="9">The sequence shown here is derived from an EMBL/GenBank/DDBJ whole genome shotgun (WGS) entry which is preliminary data.</text>
</comment>
<keyword evidence="5" id="KW-0539">Nucleus</keyword>
<evidence type="ECO:0000256" key="4">
    <source>
        <dbReference type="ARBA" id="ARBA00022833"/>
    </source>
</evidence>
<dbReference type="PANTHER" id="PTHR47287:SF15">
    <property type="entry name" value="ZINC FINGER PROTEIN 3-LIKE"/>
    <property type="match status" value="1"/>
</dbReference>
<sequence>MADPSVHNFLKNLLPSPSSKPTKNPQSSPSSHRVFPCLYCSRKFFTSQALGGHQNAHKRERAAARRSFPTTHHGSLELETLPKHEPFSHPQALNHYWVQLQPVPMPIHLQSHQPAPMGSVPLVVHGGSVLSTHQVLSHETDQADRVNLDLSLRL</sequence>
<feature type="region of interest" description="Disordered" evidence="7">
    <location>
        <begin position="50"/>
        <end position="75"/>
    </location>
</feature>
<dbReference type="Proteomes" id="UP001163823">
    <property type="component" value="Chromosome 4"/>
</dbReference>
<evidence type="ECO:0000256" key="2">
    <source>
        <dbReference type="ARBA" id="ARBA00022723"/>
    </source>
</evidence>
<dbReference type="InterPro" id="IPR036236">
    <property type="entry name" value="Znf_C2H2_sf"/>
</dbReference>
<gene>
    <name evidence="9" type="ORF">O6P43_009725</name>
</gene>
<evidence type="ECO:0000256" key="5">
    <source>
        <dbReference type="ARBA" id="ARBA00023242"/>
    </source>
</evidence>
<evidence type="ECO:0000313" key="10">
    <source>
        <dbReference type="Proteomes" id="UP001163823"/>
    </source>
</evidence>
<dbReference type="AlphaFoldDB" id="A0AAD7PYY7"/>
<keyword evidence="10" id="KW-1185">Reference proteome</keyword>
<feature type="region of interest" description="Disordered" evidence="7">
    <location>
        <begin position="1"/>
        <end position="31"/>
    </location>
</feature>
<keyword evidence="3 6" id="KW-0863">Zinc-finger</keyword>
<dbReference type="EMBL" id="JARAOO010000004">
    <property type="protein sequence ID" value="KAJ7971744.1"/>
    <property type="molecule type" value="Genomic_DNA"/>
</dbReference>
<reference evidence="9" key="1">
    <citation type="journal article" date="2023" name="Science">
        <title>Elucidation of the pathway for biosynthesis of saponin adjuvants from the soapbark tree.</title>
        <authorList>
            <person name="Reed J."/>
            <person name="Orme A."/>
            <person name="El-Demerdash A."/>
            <person name="Owen C."/>
            <person name="Martin L.B.B."/>
            <person name="Misra R.C."/>
            <person name="Kikuchi S."/>
            <person name="Rejzek M."/>
            <person name="Martin A.C."/>
            <person name="Harkess A."/>
            <person name="Leebens-Mack J."/>
            <person name="Louveau T."/>
            <person name="Stephenson M.J."/>
            <person name="Osbourn A."/>
        </authorList>
    </citation>
    <scope>NUCLEOTIDE SEQUENCE</scope>
    <source>
        <strain evidence="9">S10</strain>
    </source>
</reference>
<feature type="compositionally biased region" description="Polar residues" evidence="7">
    <location>
        <begin position="15"/>
        <end position="31"/>
    </location>
</feature>
<protein>
    <submittedName>
        <fullName evidence="9">Zinc finger protein</fullName>
    </submittedName>
</protein>
<keyword evidence="2" id="KW-0479">Metal-binding</keyword>
<dbReference type="GO" id="GO:0009788">
    <property type="term" value="P:negative regulation of abscisic acid-activated signaling pathway"/>
    <property type="evidence" value="ECO:0007669"/>
    <property type="project" value="InterPro"/>
</dbReference>
<dbReference type="PROSITE" id="PS00028">
    <property type="entry name" value="ZINC_FINGER_C2H2_1"/>
    <property type="match status" value="1"/>
</dbReference>
<dbReference type="SUPFAM" id="SSF57667">
    <property type="entry name" value="beta-beta-alpha zinc fingers"/>
    <property type="match status" value="1"/>
</dbReference>
<name>A0AAD7PYY7_QUISA</name>
<evidence type="ECO:0000256" key="6">
    <source>
        <dbReference type="PROSITE-ProRule" id="PRU00042"/>
    </source>
</evidence>
<dbReference type="InterPro" id="IPR013087">
    <property type="entry name" value="Znf_C2H2_type"/>
</dbReference>
<evidence type="ECO:0000256" key="3">
    <source>
        <dbReference type="ARBA" id="ARBA00022771"/>
    </source>
</evidence>
<dbReference type="GO" id="GO:0008270">
    <property type="term" value="F:zinc ion binding"/>
    <property type="evidence" value="ECO:0007669"/>
    <property type="project" value="UniProtKB-KW"/>
</dbReference>
<dbReference type="GO" id="GO:0005634">
    <property type="term" value="C:nucleus"/>
    <property type="evidence" value="ECO:0007669"/>
    <property type="project" value="UniProtKB-SubCell"/>
</dbReference>
<evidence type="ECO:0000313" key="9">
    <source>
        <dbReference type="EMBL" id="KAJ7971744.1"/>
    </source>
</evidence>
<keyword evidence="4" id="KW-0862">Zinc</keyword>
<comment type="subcellular location">
    <subcellularLocation>
        <location evidence="1">Nucleus</location>
    </subcellularLocation>
</comment>
<evidence type="ECO:0000259" key="8">
    <source>
        <dbReference type="PROSITE" id="PS50157"/>
    </source>
</evidence>
<dbReference type="PANTHER" id="PTHR47287">
    <property type="entry name" value="C2H2 AND C2HC ZINC FINGERS SUPERFAMILY PROTEIN"/>
    <property type="match status" value="1"/>
</dbReference>
<dbReference type="PROSITE" id="PS50157">
    <property type="entry name" value="ZINC_FINGER_C2H2_2"/>
    <property type="match status" value="1"/>
</dbReference>
<dbReference type="KEGG" id="qsa:O6P43_009725"/>
<accession>A0AAD7PYY7</accession>
<proteinExistence type="predicted"/>